<comment type="similarity">
    <text evidence="2 6">Belongs to the 4-toluene sulfonate uptake permease (TSUP) (TC 2.A.102) family.</text>
</comment>
<sequence length="262" mass="27170">MSAYLSFDIVLQLFFGGVIGLCLGLTGVGGGVLIIPILQVFFGMHAVMAVGTASLISTLVKVSAGIAHIRAGNIKWKEAGLILLGAIPCVLLTTELIVLLNQSAYYSELVNQAIESAIVLMMLLSLVSLYLKSKHAGTESNPVPRRKSYSIAIGGGCGAVLGSTGVGGGVMLLPAFNTLLGVDIKKAIGSSVVVALVLSGVTAMSYSRGGQSDWPVAVVMTSGAILSMPVAMRLVKAFTPAQLYRLTIGVILVALAMVLFFR</sequence>
<evidence type="ECO:0000313" key="7">
    <source>
        <dbReference type="EMBL" id="MDV5170010.1"/>
    </source>
</evidence>
<evidence type="ECO:0000256" key="4">
    <source>
        <dbReference type="ARBA" id="ARBA00022989"/>
    </source>
</evidence>
<reference evidence="7 8" key="1">
    <citation type="submission" date="2023-10" db="EMBL/GenBank/DDBJ databases">
        <title>Marine bacteria isolated from horseshoe crab.</title>
        <authorList>
            <person name="Cheng T.H."/>
        </authorList>
    </citation>
    <scope>NUCLEOTIDE SEQUENCE [LARGE SCALE GENOMIC DNA]</scope>
    <source>
        <strain evidence="7 8">HSC6</strain>
    </source>
</reference>
<gene>
    <name evidence="7" type="ORF">R2X38_13490</name>
</gene>
<evidence type="ECO:0000256" key="5">
    <source>
        <dbReference type="ARBA" id="ARBA00023136"/>
    </source>
</evidence>
<feature type="transmembrane region" description="Helical" evidence="6">
    <location>
        <begin position="188"/>
        <end position="207"/>
    </location>
</feature>
<dbReference type="InterPro" id="IPR002781">
    <property type="entry name" value="TM_pro_TauE-like"/>
</dbReference>
<comment type="caution">
    <text evidence="7">The sequence shown here is derived from an EMBL/GenBank/DDBJ whole genome shotgun (WGS) entry which is preliminary data.</text>
</comment>
<dbReference type="PANTHER" id="PTHR43701">
    <property type="entry name" value="MEMBRANE TRANSPORTER PROTEIN MJ0441-RELATED"/>
    <property type="match status" value="1"/>
</dbReference>
<dbReference type="RefSeq" id="WP_317522777.1">
    <property type="nucleotide sequence ID" value="NZ_JAWJZI010000004.1"/>
</dbReference>
<keyword evidence="3 6" id="KW-0812">Transmembrane</keyword>
<feature type="transmembrane region" description="Helical" evidence="6">
    <location>
        <begin position="112"/>
        <end position="131"/>
    </location>
</feature>
<keyword evidence="4 6" id="KW-1133">Transmembrane helix</keyword>
<evidence type="ECO:0000256" key="1">
    <source>
        <dbReference type="ARBA" id="ARBA00004141"/>
    </source>
</evidence>
<keyword evidence="6" id="KW-1003">Cell membrane</keyword>
<keyword evidence="5 6" id="KW-0472">Membrane</keyword>
<evidence type="ECO:0000256" key="2">
    <source>
        <dbReference type="ARBA" id="ARBA00009142"/>
    </source>
</evidence>
<keyword evidence="8" id="KW-1185">Reference proteome</keyword>
<feature type="transmembrane region" description="Helical" evidence="6">
    <location>
        <begin position="243"/>
        <end position="261"/>
    </location>
</feature>
<proteinExistence type="inferred from homology"/>
<dbReference type="InterPro" id="IPR051598">
    <property type="entry name" value="TSUP/Inactive_protease-like"/>
</dbReference>
<dbReference type="PANTHER" id="PTHR43701:SF2">
    <property type="entry name" value="MEMBRANE TRANSPORTER PROTEIN YJNA-RELATED"/>
    <property type="match status" value="1"/>
</dbReference>
<evidence type="ECO:0000256" key="3">
    <source>
        <dbReference type="ARBA" id="ARBA00022692"/>
    </source>
</evidence>
<feature type="transmembrane region" description="Helical" evidence="6">
    <location>
        <begin position="214"/>
        <end position="231"/>
    </location>
</feature>
<dbReference type="EMBL" id="JAWJZI010000004">
    <property type="protein sequence ID" value="MDV5170010.1"/>
    <property type="molecule type" value="Genomic_DNA"/>
</dbReference>
<dbReference type="Proteomes" id="UP001186452">
    <property type="component" value="Unassembled WGS sequence"/>
</dbReference>
<accession>A0ABU3ZIQ8</accession>
<dbReference type="Pfam" id="PF01925">
    <property type="entry name" value="TauE"/>
    <property type="match status" value="1"/>
</dbReference>
<feature type="transmembrane region" description="Helical" evidence="6">
    <location>
        <begin position="41"/>
        <end position="60"/>
    </location>
</feature>
<feature type="transmembrane region" description="Helical" evidence="6">
    <location>
        <begin position="151"/>
        <end position="176"/>
    </location>
</feature>
<name>A0ABU3ZIQ8_9GAMM</name>
<evidence type="ECO:0000256" key="6">
    <source>
        <dbReference type="RuleBase" id="RU363041"/>
    </source>
</evidence>
<organism evidence="7 8">
    <name type="scientific">Photobacterium rosenbergii</name>
    <dbReference type="NCBI Taxonomy" id="294936"/>
    <lineage>
        <taxon>Bacteria</taxon>
        <taxon>Pseudomonadati</taxon>
        <taxon>Pseudomonadota</taxon>
        <taxon>Gammaproteobacteria</taxon>
        <taxon>Vibrionales</taxon>
        <taxon>Vibrionaceae</taxon>
        <taxon>Photobacterium</taxon>
    </lineage>
</organism>
<protein>
    <recommendedName>
        <fullName evidence="6">Probable membrane transporter protein</fullName>
    </recommendedName>
</protein>
<feature type="transmembrane region" description="Helical" evidence="6">
    <location>
        <begin position="81"/>
        <end position="100"/>
    </location>
</feature>
<feature type="transmembrane region" description="Helical" evidence="6">
    <location>
        <begin position="12"/>
        <end position="35"/>
    </location>
</feature>
<comment type="subcellular location">
    <subcellularLocation>
        <location evidence="6">Cell membrane</location>
        <topology evidence="6">Multi-pass membrane protein</topology>
    </subcellularLocation>
    <subcellularLocation>
        <location evidence="1">Membrane</location>
        <topology evidence="1">Multi-pass membrane protein</topology>
    </subcellularLocation>
</comment>
<evidence type="ECO:0000313" key="8">
    <source>
        <dbReference type="Proteomes" id="UP001186452"/>
    </source>
</evidence>